<dbReference type="EMBL" id="WPHU01000024">
    <property type="protein sequence ID" value="MVA59534.1"/>
    <property type="molecule type" value="Genomic_DNA"/>
</dbReference>
<dbReference type="Pfam" id="PF00990">
    <property type="entry name" value="GGDEF"/>
    <property type="match status" value="1"/>
</dbReference>
<comment type="caution">
    <text evidence="1">The sequence shown here is derived from an EMBL/GenBank/DDBJ whole genome shotgun (WGS) entry which is preliminary data.</text>
</comment>
<gene>
    <name evidence="1" type="ORF">GOZ88_25945</name>
</gene>
<dbReference type="Pfam" id="PF00563">
    <property type="entry name" value="EAL"/>
    <property type="match status" value="1"/>
</dbReference>
<evidence type="ECO:0000313" key="1">
    <source>
        <dbReference type="EMBL" id="MVA59534.1"/>
    </source>
</evidence>
<dbReference type="Gene3D" id="3.20.20.450">
    <property type="entry name" value="EAL domain"/>
    <property type="match status" value="1"/>
</dbReference>
<dbReference type="SMART" id="SM00267">
    <property type="entry name" value="GGDEF"/>
    <property type="match status" value="1"/>
</dbReference>
<sequence length="522" mass="58278">MPSMHSNRAKWEAMVWLFVFAIIYGAALFFNAHEALDTYFRTHEHYDLDEIFTALNIAGALGLIYSVLRIKDMSREIQRRQTAEKNVDWIACHDPLTELPNRRYLASTLLNPQIIPCKDGTAIFSIDLDGFKKVNDLLGHDQGDRVLKVVAERLTTTFPDDNVYRLGGDEFVVVIERKGNQDLTAVGKRIVAAISKPITINGATVDIGSSVGFARIPEDGSTLTEAIQYSDCAMYAAKKTGRNVVKAFLPAMQEELIRRIEMEANLKQALKLKKIRPYYQPLVDLKTQQIVGYEALARWETSPGKFVPPCEFIPLAEDAGLIVELTEQLFRIACQDALSWAAHTVLSFNISPVQLSDRLLGLRLLKILGEVGLPVHRLEIEVTESALINDAETARGVLDDLVKSGINIALDDFGTGYSSLSQLSSYKFNKIKIDRSFVATFEDSDRQEKVVRAIIALGVALGVKITAEGIEDETQLRRLQDLGCDIGQGYLLGRPCPIENTLRVAEPDLAEPGERVRHHKRR</sequence>
<dbReference type="Gene3D" id="3.30.70.270">
    <property type="match status" value="1"/>
</dbReference>
<dbReference type="InterPro" id="IPR035919">
    <property type="entry name" value="EAL_sf"/>
</dbReference>
<accession>A0A1S2DPW8</accession>
<dbReference type="OrthoDB" id="9814202at2"/>
<dbReference type="Proteomes" id="UP000440716">
    <property type="component" value="Unassembled WGS sequence"/>
</dbReference>
<dbReference type="InterPro" id="IPR052155">
    <property type="entry name" value="Biofilm_reg_signaling"/>
</dbReference>
<dbReference type="SUPFAM" id="SSF55073">
    <property type="entry name" value="Nucleotide cyclase"/>
    <property type="match status" value="1"/>
</dbReference>
<dbReference type="InterPro" id="IPR001633">
    <property type="entry name" value="EAL_dom"/>
</dbReference>
<dbReference type="PROSITE" id="PS50887">
    <property type="entry name" value="GGDEF"/>
    <property type="match status" value="1"/>
</dbReference>
<dbReference type="NCBIfam" id="TIGR00254">
    <property type="entry name" value="GGDEF"/>
    <property type="match status" value="1"/>
</dbReference>
<dbReference type="InterPro" id="IPR029787">
    <property type="entry name" value="Nucleotide_cyclase"/>
</dbReference>
<evidence type="ECO:0000313" key="2">
    <source>
        <dbReference type="Proteomes" id="UP000440716"/>
    </source>
</evidence>
<dbReference type="PANTHER" id="PTHR44757:SF2">
    <property type="entry name" value="BIOFILM ARCHITECTURE MAINTENANCE PROTEIN MBAA"/>
    <property type="match status" value="1"/>
</dbReference>
<proteinExistence type="predicted"/>
<reference evidence="1 2" key="1">
    <citation type="submission" date="2019-12" db="EMBL/GenBank/DDBJ databases">
        <title>Whole-genome sequencing of Allorhizobium vitis.</title>
        <authorList>
            <person name="Gan H.M."/>
            <person name="Szegedi E."/>
            <person name="Burr T."/>
            <person name="Savka M.A."/>
        </authorList>
    </citation>
    <scope>NUCLEOTIDE SEQUENCE [LARGE SCALE GENOMIC DNA]</scope>
    <source>
        <strain evidence="1 2">CG415</strain>
    </source>
</reference>
<dbReference type="InterPro" id="IPR000160">
    <property type="entry name" value="GGDEF_dom"/>
</dbReference>
<dbReference type="SUPFAM" id="SSF141868">
    <property type="entry name" value="EAL domain-like"/>
    <property type="match status" value="1"/>
</dbReference>
<dbReference type="CDD" id="cd01949">
    <property type="entry name" value="GGDEF"/>
    <property type="match status" value="1"/>
</dbReference>
<dbReference type="InterPro" id="IPR043128">
    <property type="entry name" value="Rev_trsase/Diguanyl_cyclase"/>
</dbReference>
<name>A0A1S2DPW8_AGRVI</name>
<dbReference type="PANTHER" id="PTHR44757">
    <property type="entry name" value="DIGUANYLATE CYCLASE DGCP"/>
    <property type="match status" value="1"/>
</dbReference>
<dbReference type="RefSeq" id="WP_070150023.1">
    <property type="nucleotide sequence ID" value="NZ_CP146245.1"/>
</dbReference>
<dbReference type="AlphaFoldDB" id="A0A1S2DPW8"/>
<organism evidence="1 2">
    <name type="scientific">Agrobacterium vitis</name>
    <name type="common">Rhizobium vitis</name>
    <dbReference type="NCBI Taxonomy" id="373"/>
    <lineage>
        <taxon>Bacteria</taxon>
        <taxon>Pseudomonadati</taxon>
        <taxon>Pseudomonadota</taxon>
        <taxon>Alphaproteobacteria</taxon>
        <taxon>Hyphomicrobiales</taxon>
        <taxon>Rhizobiaceae</taxon>
        <taxon>Rhizobium/Agrobacterium group</taxon>
        <taxon>Agrobacterium</taxon>
    </lineage>
</organism>
<protein>
    <submittedName>
        <fullName evidence="1">EAL domain-containing protein</fullName>
    </submittedName>
</protein>
<dbReference type="CDD" id="cd01948">
    <property type="entry name" value="EAL"/>
    <property type="match status" value="1"/>
</dbReference>
<dbReference type="SMART" id="SM00052">
    <property type="entry name" value="EAL"/>
    <property type="match status" value="1"/>
</dbReference>
<dbReference type="PROSITE" id="PS50883">
    <property type="entry name" value="EAL"/>
    <property type="match status" value="1"/>
</dbReference>